<sequence length="829" mass="92171">MTEKLKVPLRSVQQRLFIPLAVGFIILLLSFSAALIYSQRSNLIRATGELLESSYDELFLLLDEQSDSLSALASLLLTDNELAPLLKYQQRDVLLNRYQQRFLELRDKNHVTHFYFHRSDQTNLLRIHKPGQADDFIDRITMKQAVETGCPSSGIELGPLGTFTLRAVTPVELDGEIVGYVELGREIEDAMSMIHRRYGTECIVAIDKLFLERETWEQGMRMLGREPEWDSFPQYVITYSSLEAGESFAHRLLSADLTSFTVDTGKHWHVLAKSLPDAAGAKVGKLILLHDMTEQQRFFVQLFIIEGCGTLILLLVFFAYLVYVRKNNQMLVDQQERLLSNNDQIQNYIDAIDKMGLGLRVIDENFKVQTANPTFRSWFADWSEKTCSKSVLNDDTPCPDCVRETGRSCHYQRETADGRVFDVAATPIHNPDGSISVMEVFNDITERRKSDQQQMRIEKLESIGVLAGGIAHDFNNLLAGIYGNIALAKRKLDAENPAGKYLTQAEKSLNRATNLTSKLLTFAKGGAPVVGHVSLGDLVREVVEFDLSGGNVKPVFQQADNIWVAEVDKGQVQQIFSNLTLNALQAMPNGGHLYVDLENCDGYKTADGATVAGKFIRVRFRDEGSGIPPEMLDDIFDPYFTTKQSGSGLGLATAYSIIKKHRGQIMVESEVGKGTIFTLYLPASPEVNMAGAMDVNDGRIGSELNARILVVDDEEIVRTLTAEILTGIGCRVTPVENGVLALEEYRRAKDSGSAYELVILDLTIPGGMGGKEVARHLLEIDPEVQMIVSSGYADDAIMANYADYGFKDVVSKPFTVEKLTAVVEQVLSS</sequence>
<evidence type="ECO:0000259" key="15">
    <source>
        <dbReference type="PROSITE" id="PS50109"/>
    </source>
</evidence>
<dbReference type="Pfam" id="PF00512">
    <property type="entry name" value="HisKA"/>
    <property type="match status" value="1"/>
</dbReference>
<dbReference type="InterPro" id="IPR036890">
    <property type="entry name" value="HATPase_C_sf"/>
</dbReference>
<dbReference type="Proteomes" id="UP000184171">
    <property type="component" value="Unassembled WGS sequence"/>
</dbReference>
<keyword evidence="11 14" id="KW-1133">Transmembrane helix</keyword>
<dbReference type="Pfam" id="PF00072">
    <property type="entry name" value="Response_reg"/>
    <property type="match status" value="1"/>
</dbReference>
<dbReference type="Gene3D" id="3.30.450.20">
    <property type="entry name" value="PAS domain"/>
    <property type="match status" value="2"/>
</dbReference>
<evidence type="ECO:0000256" key="3">
    <source>
        <dbReference type="ARBA" id="ARBA00012438"/>
    </source>
</evidence>
<organism evidence="18 19">
    <name type="scientific">Malonomonas rubra DSM 5091</name>
    <dbReference type="NCBI Taxonomy" id="1122189"/>
    <lineage>
        <taxon>Bacteria</taxon>
        <taxon>Pseudomonadati</taxon>
        <taxon>Thermodesulfobacteriota</taxon>
        <taxon>Desulfuromonadia</taxon>
        <taxon>Desulfuromonadales</taxon>
        <taxon>Geopsychrobacteraceae</taxon>
        <taxon>Malonomonas</taxon>
    </lineage>
</organism>
<dbReference type="SUPFAM" id="SSF103190">
    <property type="entry name" value="Sensory domain-like"/>
    <property type="match status" value="1"/>
</dbReference>
<dbReference type="SUPFAM" id="SSF55785">
    <property type="entry name" value="PYP-like sensor domain (PAS domain)"/>
    <property type="match status" value="1"/>
</dbReference>
<keyword evidence="12" id="KW-0902">Two-component regulatory system</keyword>
<dbReference type="PRINTS" id="PR00344">
    <property type="entry name" value="BCTRLSENSOR"/>
</dbReference>
<evidence type="ECO:0000259" key="17">
    <source>
        <dbReference type="PROSITE" id="PS50113"/>
    </source>
</evidence>
<evidence type="ECO:0000256" key="11">
    <source>
        <dbReference type="ARBA" id="ARBA00022989"/>
    </source>
</evidence>
<feature type="transmembrane region" description="Helical" evidence="14">
    <location>
        <begin position="16"/>
        <end position="37"/>
    </location>
</feature>
<feature type="modified residue" description="4-aspartylphosphate" evidence="13">
    <location>
        <position position="761"/>
    </location>
</feature>
<feature type="domain" description="Response regulatory" evidence="16">
    <location>
        <begin position="707"/>
        <end position="827"/>
    </location>
</feature>
<keyword evidence="9 18" id="KW-0418">Kinase</keyword>
<evidence type="ECO:0000256" key="2">
    <source>
        <dbReference type="ARBA" id="ARBA00004651"/>
    </source>
</evidence>
<evidence type="ECO:0000256" key="6">
    <source>
        <dbReference type="ARBA" id="ARBA00022679"/>
    </source>
</evidence>
<dbReference type="PROSITE" id="PS50109">
    <property type="entry name" value="HIS_KIN"/>
    <property type="match status" value="1"/>
</dbReference>
<dbReference type="Gene3D" id="3.40.50.2300">
    <property type="match status" value="1"/>
</dbReference>
<evidence type="ECO:0000256" key="5">
    <source>
        <dbReference type="ARBA" id="ARBA00022553"/>
    </source>
</evidence>
<dbReference type="InterPro" id="IPR001789">
    <property type="entry name" value="Sig_transdc_resp-reg_receiver"/>
</dbReference>
<gene>
    <name evidence="18" type="ORF">SAMN02745165_01604</name>
</gene>
<evidence type="ECO:0000256" key="13">
    <source>
        <dbReference type="PROSITE-ProRule" id="PRU00169"/>
    </source>
</evidence>
<dbReference type="PROSITE" id="PS50110">
    <property type="entry name" value="RESPONSE_REGULATORY"/>
    <property type="match status" value="1"/>
</dbReference>
<proteinExistence type="predicted"/>
<evidence type="ECO:0000256" key="8">
    <source>
        <dbReference type="ARBA" id="ARBA00022741"/>
    </source>
</evidence>
<dbReference type="Pfam" id="PF02518">
    <property type="entry name" value="HATPase_c"/>
    <property type="match status" value="1"/>
</dbReference>
<dbReference type="GO" id="GO:0005524">
    <property type="term" value="F:ATP binding"/>
    <property type="evidence" value="ECO:0007669"/>
    <property type="project" value="UniProtKB-KW"/>
</dbReference>
<reference evidence="18 19" key="1">
    <citation type="submission" date="2016-11" db="EMBL/GenBank/DDBJ databases">
        <authorList>
            <person name="Jaros S."/>
            <person name="Januszkiewicz K."/>
            <person name="Wedrychowicz H."/>
        </authorList>
    </citation>
    <scope>NUCLEOTIDE SEQUENCE [LARGE SCALE GENOMIC DNA]</scope>
    <source>
        <strain evidence="18 19">DSM 5091</strain>
    </source>
</reference>
<dbReference type="GO" id="GO:0005886">
    <property type="term" value="C:plasma membrane"/>
    <property type="evidence" value="ECO:0007669"/>
    <property type="project" value="UniProtKB-SubCell"/>
</dbReference>
<dbReference type="InterPro" id="IPR011006">
    <property type="entry name" value="CheY-like_superfamily"/>
</dbReference>
<dbReference type="PROSITE" id="PS50113">
    <property type="entry name" value="PAC"/>
    <property type="match status" value="1"/>
</dbReference>
<evidence type="ECO:0000256" key="12">
    <source>
        <dbReference type="ARBA" id="ARBA00023012"/>
    </source>
</evidence>
<dbReference type="SUPFAM" id="SSF55874">
    <property type="entry name" value="ATPase domain of HSP90 chaperone/DNA topoisomerase II/histidine kinase"/>
    <property type="match status" value="1"/>
</dbReference>
<dbReference type="InterPro" id="IPR029150">
    <property type="entry name" value="dCache_3"/>
</dbReference>
<dbReference type="InterPro" id="IPR005467">
    <property type="entry name" value="His_kinase_dom"/>
</dbReference>
<keyword evidence="8" id="KW-0547">Nucleotide-binding</keyword>
<dbReference type="InterPro" id="IPR003594">
    <property type="entry name" value="HATPase_dom"/>
</dbReference>
<evidence type="ECO:0000256" key="7">
    <source>
        <dbReference type="ARBA" id="ARBA00022692"/>
    </source>
</evidence>
<dbReference type="SUPFAM" id="SSF47384">
    <property type="entry name" value="Homodimeric domain of signal transducing histidine kinase"/>
    <property type="match status" value="1"/>
</dbReference>
<dbReference type="InterPro" id="IPR000700">
    <property type="entry name" value="PAS-assoc_C"/>
</dbReference>
<feature type="domain" description="PAC" evidence="17">
    <location>
        <begin position="407"/>
        <end position="456"/>
    </location>
</feature>
<dbReference type="STRING" id="1122189.SAMN02745165_01604"/>
<dbReference type="SMART" id="SM00448">
    <property type="entry name" value="REC"/>
    <property type="match status" value="1"/>
</dbReference>
<keyword evidence="14" id="KW-0472">Membrane</keyword>
<dbReference type="OrthoDB" id="5401154at2"/>
<dbReference type="InterPro" id="IPR003661">
    <property type="entry name" value="HisK_dim/P_dom"/>
</dbReference>
<evidence type="ECO:0000256" key="14">
    <source>
        <dbReference type="SAM" id="Phobius"/>
    </source>
</evidence>
<feature type="domain" description="Histidine kinase" evidence="15">
    <location>
        <begin position="469"/>
        <end position="685"/>
    </location>
</feature>
<evidence type="ECO:0000256" key="10">
    <source>
        <dbReference type="ARBA" id="ARBA00022840"/>
    </source>
</evidence>
<dbReference type="EC" id="2.7.13.3" evidence="3"/>
<evidence type="ECO:0000313" key="19">
    <source>
        <dbReference type="Proteomes" id="UP000184171"/>
    </source>
</evidence>
<evidence type="ECO:0000313" key="18">
    <source>
        <dbReference type="EMBL" id="SHJ11219.1"/>
    </source>
</evidence>
<dbReference type="PANTHER" id="PTHR43065:SF42">
    <property type="entry name" value="TWO-COMPONENT SENSOR PPRA"/>
    <property type="match status" value="1"/>
</dbReference>
<dbReference type="InterPro" id="IPR036097">
    <property type="entry name" value="HisK_dim/P_sf"/>
</dbReference>
<keyword evidence="5 13" id="KW-0597">Phosphoprotein</keyword>
<dbReference type="RefSeq" id="WP_072907621.1">
    <property type="nucleotide sequence ID" value="NZ_FQZT01000004.1"/>
</dbReference>
<dbReference type="Gene3D" id="3.30.565.10">
    <property type="entry name" value="Histidine kinase-like ATPase, C-terminal domain"/>
    <property type="match status" value="1"/>
</dbReference>
<dbReference type="Gene3D" id="1.10.287.130">
    <property type="match status" value="1"/>
</dbReference>
<dbReference type="PANTHER" id="PTHR43065">
    <property type="entry name" value="SENSOR HISTIDINE KINASE"/>
    <property type="match status" value="1"/>
</dbReference>
<dbReference type="SUPFAM" id="SSF52172">
    <property type="entry name" value="CheY-like"/>
    <property type="match status" value="1"/>
</dbReference>
<dbReference type="SMART" id="SM00387">
    <property type="entry name" value="HATPase_c"/>
    <property type="match status" value="1"/>
</dbReference>
<dbReference type="CDD" id="cd00082">
    <property type="entry name" value="HisKA"/>
    <property type="match status" value="1"/>
</dbReference>
<dbReference type="InterPro" id="IPR035965">
    <property type="entry name" value="PAS-like_dom_sf"/>
</dbReference>
<dbReference type="SMART" id="SM00388">
    <property type="entry name" value="HisKA"/>
    <property type="match status" value="1"/>
</dbReference>
<dbReference type="GO" id="GO:0000155">
    <property type="term" value="F:phosphorelay sensor kinase activity"/>
    <property type="evidence" value="ECO:0007669"/>
    <property type="project" value="InterPro"/>
</dbReference>
<keyword evidence="6" id="KW-0808">Transferase</keyword>
<dbReference type="InterPro" id="IPR004358">
    <property type="entry name" value="Sig_transdc_His_kin-like_C"/>
</dbReference>
<name>A0A1M6GMS2_MALRU</name>
<keyword evidence="10" id="KW-0067">ATP-binding</keyword>
<dbReference type="EMBL" id="FQZT01000004">
    <property type="protein sequence ID" value="SHJ11219.1"/>
    <property type="molecule type" value="Genomic_DNA"/>
</dbReference>
<comment type="subcellular location">
    <subcellularLocation>
        <location evidence="2">Cell membrane</location>
        <topology evidence="2">Multi-pass membrane protein</topology>
    </subcellularLocation>
</comment>
<evidence type="ECO:0000256" key="1">
    <source>
        <dbReference type="ARBA" id="ARBA00000085"/>
    </source>
</evidence>
<keyword evidence="19" id="KW-1185">Reference proteome</keyword>
<protein>
    <recommendedName>
        <fullName evidence="3">histidine kinase</fullName>
        <ecNumber evidence="3">2.7.13.3</ecNumber>
    </recommendedName>
</protein>
<dbReference type="Pfam" id="PF14827">
    <property type="entry name" value="dCache_3"/>
    <property type="match status" value="1"/>
</dbReference>
<keyword evidence="7 14" id="KW-0812">Transmembrane</keyword>
<comment type="catalytic activity">
    <reaction evidence="1">
        <text>ATP + protein L-histidine = ADP + protein N-phospho-L-histidine.</text>
        <dbReference type="EC" id="2.7.13.3"/>
    </reaction>
</comment>
<feature type="transmembrane region" description="Helical" evidence="14">
    <location>
        <begin position="298"/>
        <end position="323"/>
    </location>
</feature>
<keyword evidence="4" id="KW-1003">Cell membrane</keyword>
<dbReference type="AlphaFoldDB" id="A0A1M6GMS2"/>
<evidence type="ECO:0000256" key="4">
    <source>
        <dbReference type="ARBA" id="ARBA00022475"/>
    </source>
</evidence>
<accession>A0A1M6GMS2</accession>
<evidence type="ECO:0000256" key="9">
    <source>
        <dbReference type="ARBA" id="ARBA00022777"/>
    </source>
</evidence>
<evidence type="ECO:0000259" key="16">
    <source>
        <dbReference type="PROSITE" id="PS50110"/>
    </source>
</evidence>
<dbReference type="InterPro" id="IPR029151">
    <property type="entry name" value="Sensor-like_sf"/>
</dbReference>